<dbReference type="InterPro" id="IPR035965">
    <property type="entry name" value="PAS-like_dom_sf"/>
</dbReference>
<dbReference type="PROSITE" id="PS50112">
    <property type="entry name" value="PAS"/>
    <property type="match status" value="1"/>
</dbReference>
<evidence type="ECO:0000259" key="2">
    <source>
        <dbReference type="PROSITE" id="PS50112"/>
    </source>
</evidence>
<dbReference type="Pfam" id="PF07228">
    <property type="entry name" value="SpoIIE"/>
    <property type="match status" value="1"/>
</dbReference>
<dbReference type="InterPro" id="IPR001932">
    <property type="entry name" value="PPM-type_phosphatase-like_dom"/>
</dbReference>
<dbReference type="InterPro" id="IPR000014">
    <property type="entry name" value="PAS"/>
</dbReference>
<dbReference type="InterPro" id="IPR029016">
    <property type="entry name" value="GAF-like_dom_sf"/>
</dbReference>
<dbReference type="SUPFAM" id="SSF81606">
    <property type="entry name" value="PP2C-like"/>
    <property type="match status" value="1"/>
</dbReference>
<dbReference type="Pfam" id="PF01590">
    <property type="entry name" value="GAF"/>
    <property type="match status" value="1"/>
</dbReference>
<dbReference type="InterPro" id="IPR036457">
    <property type="entry name" value="PPM-type-like_dom_sf"/>
</dbReference>
<dbReference type="CDD" id="cd00130">
    <property type="entry name" value="PAS"/>
    <property type="match status" value="1"/>
</dbReference>
<dbReference type="InterPro" id="IPR013656">
    <property type="entry name" value="PAS_4"/>
</dbReference>
<dbReference type="InterPro" id="IPR003018">
    <property type="entry name" value="GAF"/>
</dbReference>
<reference evidence="4" key="1">
    <citation type="submission" date="2023-07" db="EMBL/GenBank/DDBJ databases">
        <title>Whole genome shotgun sequence of Streptomyces spororaveus NBRC 15456.</title>
        <authorList>
            <person name="Komaki H."/>
            <person name="Tamura T."/>
        </authorList>
    </citation>
    <scope>NUCLEOTIDE SEQUENCE [LARGE SCALE GENOMIC DNA]</scope>
    <source>
        <strain evidence="4">NBRC 15456</strain>
    </source>
</reference>
<comment type="caution">
    <text evidence="3">The sequence shown here is derived from an EMBL/GenBank/DDBJ whole genome shotgun (WGS) entry which is preliminary data.</text>
</comment>
<name>A0ABQ3TL14_9ACTN</name>
<dbReference type="Proteomes" id="UP000608522">
    <property type="component" value="Unassembled WGS sequence"/>
</dbReference>
<dbReference type="SMART" id="SM00091">
    <property type="entry name" value="PAS"/>
    <property type="match status" value="1"/>
</dbReference>
<dbReference type="Pfam" id="PF08448">
    <property type="entry name" value="PAS_4"/>
    <property type="match status" value="1"/>
</dbReference>
<dbReference type="RefSeq" id="WP_202202264.1">
    <property type="nucleotide sequence ID" value="NZ_BAAATO010000023.1"/>
</dbReference>
<gene>
    <name evidence="3" type="ORF">Sspor_65980</name>
</gene>
<dbReference type="EMBL" id="BNED01000005">
    <property type="protein sequence ID" value="GHI81037.1"/>
    <property type="molecule type" value="Genomic_DNA"/>
</dbReference>
<organism evidence="3 4">
    <name type="scientific">Streptomyces spororaveus</name>
    <dbReference type="NCBI Taxonomy" id="284039"/>
    <lineage>
        <taxon>Bacteria</taxon>
        <taxon>Bacillati</taxon>
        <taxon>Actinomycetota</taxon>
        <taxon>Actinomycetes</taxon>
        <taxon>Kitasatosporales</taxon>
        <taxon>Streptomycetaceae</taxon>
        <taxon>Streptomyces</taxon>
    </lineage>
</organism>
<evidence type="ECO:0000313" key="4">
    <source>
        <dbReference type="Proteomes" id="UP000608522"/>
    </source>
</evidence>
<dbReference type="Gene3D" id="3.60.40.10">
    <property type="entry name" value="PPM-type phosphatase domain"/>
    <property type="match status" value="1"/>
</dbReference>
<protein>
    <recommendedName>
        <fullName evidence="2">PAS domain-containing protein</fullName>
    </recommendedName>
</protein>
<dbReference type="PANTHER" id="PTHR43156:SF2">
    <property type="entry name" value="STAGE II SPORULATION PROTEIN E"/>
    <property type="match status" value="1"/>
</dbReference>
<dbReference type="SMART" id="SM00331">
    <property type="entry name" value="PP2C_SIG"/>
    <property type="match status" value="1"/>
</dbReference>
<evidence type="ECO:0000313" key="3">
    <source>
        <dbReference type="EMBL" id="GHI81037.1"/>
    </source>
</evidence>
<dbReference type="SUPFAM" id="SSF55781">
    <property type="entry name" value="GAF domain-like"/>
    <property type="match status" value="1"/>
</dbReference>
<keyword evidence="4" id="KW-1185">Reference proteome</keyword>
<sequence>MWAEGAGPRPLFGEDADEVVAAALAGDPQDLDRLVREYRLLRQIVDGARAGIALLDTDLRYLYVSPHMAVMNGLPGEALLGRTLNEVLPDVERPDEVLHEVLRDGRPRELLLEGRTLADSPYESRVWRGTYHRLEEDGRVLGLVGIGLEVSAPRQRQRELSRTNRRLLLLDTAAVRVGTTLDVDTTCRELTEFLVPGLADAASVELIPREGPGGELPDGGALRLRRVAVTSVRELAARVRALGAAGEDLHYQPGSAVRQCLESGEPWLGNFSSDEAFSRAAPSADRVSAYREAGIHSGVVVPLIAQDRPIGTLTLVRAGDSPAFGREDVVVARTLAERAAGSLAKAERFAREQGMALELQLALLSEPTFPHGDLEVASRYLPSGTGVLVGGDWFDCLALPGGRTLLVMGDVMGHGVEAAVAMSHYRSLIRALAASGHPPADVLCEADQVVFAGGLDRVATCLLVLVDHAAGTCVHASAGHLPAMVIGRGQDPFLAPVPVGPPLGTGFGGYEAASFALRPGCVLMLFTDGLVERRGEDIDASLRRLTGIPLPVGGALDEVIDTVLAALRVTDAEDDVTVLAARTAERPGPS</sequence>
<dbReference type="InterPro" id="IPR052016">
    <property type="entry name" value="Bact_Sigma-Reg"/>
</dbReference>
<feature type="domain" description="PAS" evidence="2">
    <location>
        <begin position="37"/>
        <end position="96"/>
    </location>
</feature>
<dbReference type="PANTHER" id="PTHR43156">
    <property type="entry name" value="STAGE II SPORULATION PROTEIN E-RELATED"/>
    <property type="match status" value="1"/>
</dbReference>
<dbReference type="SMART" id="SM00065">
    <property type="entry name" value="GAF"/>
    <property type="match status" value="1"/>
</dbReference>
<dbReference type="SUPFAM" id="SSF55785">
    <property type="entry name" value="PYP-like sensor domain (PAS domain)"/>
    <property type="match status" value="1"/>
</dbReference>
<keyword evidence="1" id="KW-0378">Hydrolase</keyword>
<proteinExistence type="predicted"/>
<dbReference type="Gene3D" id="3.30.450.20">
    <property type="entry name" value="PAS domain"/>
    <property type="match status" value="1"/>
</dbReference>
<dbReference type="Gene3D" id="3.30.450.40">
    <property type="match status" value="1"/>
</dbReference>
<evidence type="ECO:0000256" key="1">
    <source>
        <dbReference type="ARBA" id="ARBA00022801"/>
    </source>
</evidence>
<accession>A0ABQ3TL14</accession>